<protein>
    <submittedName>
        <fullName evidence="1">Uncharacterized protein</fullName>
    </submittedName>
</protein>
<organism evidence="1">
    <name type="scientific">marine sediment metagenome</name>
    <dbReference type="NCBI Taxonomy" id="412755"/>
    <lineage>
        <taxon>unclassified sequences</taxon>
        <taxon>metagenomes</taxon>
        <taxon>ecological metagenomes</taxon>
    </lineage>
</organism>
<comment type="caution">
    <text evidence="1">The sequence shown here is derived from an EMBL/GenBank/DDBJ whole genome shotgun (WGS) entry which is preliminary data.</text>
</comment>
<feature type="non-terminal residue" evidence="1">
    <location>
        <position position="113"/>
    </location>
</feature>
<gene>
    <name evidence="1" type="ORF">LCGC14_1091950</name>
</gene>
<proteinExistence type="predicted"/>
<dbReference type="EMBL" id="LAZR01004859">
    <property type="protein sequence ID" value="KKN04961.1"/>
    <property type="molecule type" value="Genomic_DNA"/>
</dbReference>
<reference evidence="1" key="1">
    <citation type="journal article" date="2015" name="Nature">
        <title>Complex archaea that bridge the gap between prokaryotes and eukaryotes.</title>
        <authorList>
            <person name="Spang A."/>
            <person name="Saw J.H."/>
            <person name="Jorgensen S.L."/>
            <person name="Zaremba-Niedzwiedzka K."/>
            <person name="Martijn J."/>
            <person name="Lind A.E."/>
            <person name="van Eijk R."/>
            <person name="Schleper C."/>
            <person name="Guy L."/>
            <person name="Ettema T.J."/>
        </authorList>
    </citation>
    <scope>NUCLEOTIDE SEQUENCE</scope>
</reference>
<accession>A0A0F9PV66</accession>
<dbReference type="AlphaFoldDB" id="A0A0F9PV66"/>
<evidence type="ECO:0000313" key="1">
    <source>
        <dbReference type="EMBL" id="KKN04961.1"/>
    </source>
</evidence>
<name>A0A0F9PV66_9ZZZZ</name>
<sequence>MVARYEFGEYIDLIWDGGRDAEYVRGHVSRKVFFERMEEQGVEIPEDAPLAHRYGRWSCDANSECDHVLAVYNEHGPWRFPITEWSLLRSSHDHPPPTIPPTAIRPRRQQCLC</sequence>